<name>A0ABQ5AIL5_9ASTR</name>
<sequence>MENFNMMNKPHWKKILHLLKKGPLFGPSITADGSDKAKEYFEITPLEPFKQIATSKQLKQSFRPRPTKLKSMLSEVSTSCSKGEGHIAKQVAASLSGKSDETWFNDKVLLVQAQSSGTTLNRKEEIAFLADSWTP</sequence>
<proteinExistence type="predicted"/>
<organism evidence="1 2">
    <name type="scientific">Tanacetum coccineum</name>
    <dbReference type="NCBI Taxonomy" id="301880"/>
    <lineage>
        <taxon>Eukaryota</taxon>
        <taxon>Viridiplantae</taxon>
        <taxon>Streptophyta</taxon>
        <taxon>Embryophyta</taxon>
        <taxon>Tracheophyta</taxon>
        <taxon>Spermatophyta</taxon>
        <taxon>Magnoliopsida</taxon>
        <taxon>eudicotyledons</taxon>
        <taxon>Gunneridae</taxon>
        <taxon>Pentapetalae</taxon>
        <taxon>asterids</taxon>
        <taxon>campanulids</taxon>
        <taxon>Asterales</taxon>
        <taxon>Asteraceae</taxon>
        <taxon>Asteroideae</taxon>
        <taxon>Anthemideae</taxon>
        <taxon>Anthemidinae</taxon>
        <taxon>Tanacetum</taxon>
    </lineage>
</organism>
<keyword evidence="2" id="KW-1185">Reference proteome</keyword>
<protein>
    <submittedName>
        <fullName evidence="1">Uncharacterized protein</fullName>
    </submittedName>
</protein>
<reference evidence="1" key="2">
    <citation type="submission" date="2022-01" db="EMBL/GenBank/DDBJ databases">
        <authorList>
            <person name="Yamashiro T."/>
            <person name="Shiraishi A."/>
            <person name="Satake H."/>
            <person name="Nakayama K."/>
        </authorList>
    </citation>
    <scope>NUCLEOTIDE SEQUENCE</scope>
</reference>
<reference evidence="1" key="1">
    <citation type="journal article" date="2022" name="Int. J. Mol. Sci.">
        <title>Draft Genome of Tanacetum Coccineum: Genomic Comparison of Closely Related Tanacetum-Family Plants.</title>
        <authorList>
            <person name="Yamashiro T."/>
            <person name="Shiraishi A."/>
            <person name="Nakayama K."/>
            <person name="Satake H."/>
        </authorList>
    </citation>
    <scope>NUCLEOTIDE SEQUENCE</scope>
</reference>
<comment type="caution">
    <text evidence="1">The sequence shown here is derived from an EMBL/GenBank/DDBJ whole genome shotgun (WGS) entry which is preliminary data.</text>
</comment>
<evidence type="ECO:0000313" key="2">
    <source>
        <dbReference type="Proteomes" id="UP001151760"/>
    </source>
</evidence>
<evidence type="ECO:0000313" key="1">
    <source>
        <dbReference type="EMBL" id="GJT01018.1"/>
    </source>
</evidence>
<gene>
    <name evidence="1" type="ORF">Tco_0822187</name>
</gene>
<dbReference type="Proteomes" id="UP001151760">
    <property type="component" value="Unassembled WGS sequence"/>
</dbReference>
<dbReference type="EMBL" id="BQNB010012239">
    <property type="protein sequence ID" value="GJT01018.1"/>
    <property type="molecule type" value="Genomic_DNA"/>
</dbReference>
<accession>A0ABQ5AIL5</accession>